<proteinExistence type="predicted"/>
<protein>
    <submittedName>
        <fullName evidence="2">ParA family protein</fullName>
    </submittedName>
</protein>
<reference evidence="2" key="1">
    <citation type="submission" date="2019-11" db="EMBL/GenBank/DDBJ databases">
        <title>Genomic insights into an expanded diversity of filamentous marine cyanobacteria reveals the extraordinary biosynthetic potential of Moorea and Okeania.</title>
        <authorList>
            <person name="Ferreira Leao T."/>
            <person name="Wang M."/>
            <person name="Moss N."/>
            <person name="Da Silva R."/>
            <person name="Sanders J."/>
            <person name="Nurk S."/>
            <person name="Gurevich A."/>
            <person name="Humphrey G."/>
            <person name="Reher R."/>
            <person name="Zhu Q."/>
            <person name="Belda-Ferre P."/>
            <person name="Glukhov E."/>
            <person name="Rex R."/>
            <person name="Dorrestein P.C."/>
            <person name="Knight R."/>
            <person name="Pevzner P."/>
            <person name="Gerwick W.H."/>
            <person name="Gerwick L."/>
        </authorList>
    </citation>
    <scope>NUCLEOTIDE SEQUENCE</scope>
    <source>
        <strain evidence="2">SIO1C4</strain>
    </source>
</reference>
<gene>
    <name evidence="2" type="ORF">F6J89_09035</name>
</gene>
<dbReference type="EMBL" id="JAAHFQ010000132">
    <property type="protein sequence ID" value="NER27762.1"/>
    <property type="molecule type" value="Genomic_DNA"/>
</dbReference>
<dbReference type="InterPro" id="IPR050678">
    <property type="entry name" value="DNA_Partitioning_ATPase"/>
</dbReference>
<sequence length="291" mass="32763">MGYVISIVNMKGGVGKTTLTVNLATSLAKNHDMRVLVVDLDTQINATLSLMPPMHFTQLRKEQRTLKQLIHQTIQPETQPKLPIQKVILHDMCKVKGFDLLPGDIELYNDFLLAALLYSRSNINRQEFEDNWTELENALLKTILEPIINSYNFILLDFPPGDYLLTRSGLIASDFYIIPAKPEPLSVVGMGILEGHINKLKQNNRSYIQLLGIVFSSLGHATNLAQTVRNRVIDDFGEDKIFQAEIPRNVAVAKAVDEYRPVLLTEPKASGSRAFIELTKEFLQILSKYTG</sequence>
<organism evidence="2">
    <name type="scientific">Symploca sp. SIO1C4</name>
    <dbReference type="NCBI Taxonomy" id="2607765"/>
    <lineage>
        <taxon>Bacteria</taxon>
        <taxon>Bacillati</taxon>
        <taxon>Cyanobacteriota</taxon>
        <taxon>Cyanophyceae</taxon>
        <taxon>Coleofasciculales</taxon>
        <taxon>Coleofasciculaceae</taxon>
        <taxon>Symploca</taxon>
    </lineage>
</organism>
<dbReference type="SUPFAM" id="SSF52540">
    <property type="entry name" value="P-loop containing nucleoside triphosphate hydrolases"/>
    <property type="match status" value="1"/>
</dbReference>
<dbReference type="Gene3D" id="3.40.50.300">
    <property type="entry name" value="P-loop containing nucleotide triphosphate hydrolases"/>
    <property type="match status" value="1"/>
</dbReference>
<comment type="caution">
    <text evidence="2">The sequence shown here is derived from an EMBL/GenBank/DDBJ whole genome shotgun (WGS) entry which is preliminary data.</text>
</comment>
<dbReference type="PANTHER" id="PTHR13696:SF99">
    <property type="entry name" value="COBYRINIC ACID AC-DIAMIDE SYNTHASE"/>
    <property type="match status" value="1"/>
</dbReference>
<feature type="domain" description="AAA" evidence="1">
    <location>
        <begin position="4"/>
        <end position="208"/>
    </location>
</feature>
<evidence type="ECO:0000259" key="1">
    <source>
        <dbReference type="Pfam" id="PF13614"/>
    </source>
</evidence>
<dbReference type="InterPro" id="IPR025669">
    <property type="entry name" value="AAA_dom"/>
</dbReference>
<accession>A0A6B3NB05</accession>
<name>A0A6B3NB05_9CYAN</name>
<dbReference type="CDD" id="cd02042">
    <property type="entry name" value="ParAB_family"/>
    <property type="match status" value="1"/>
</dbReference>
<dbReference type="Pfam" id="PF13614">
    <property type="entry name" value="AAA_31"/>
    <property type="match status" value="1"/>
</dbReference>
<evidence type="ECO:0000313" key="2">
    <source>
        <dbReference type="EMBL" id="NER27762.1"/>
    </source>
</evidence>
<dbReference type="PANTHER" id="PTHR13696">
    <property type="entry name" value="P-LOOP CONTAINING NUCLEOSIDE TRIPHOSPHATE HYDROLASE"/>
    <property type="match status" value="1"/>
</dbReference>
<dbReference type="AlphaFoldDB" id="A0A6B3NB05"/>
<dbReference type="InterPro" id="IPR027417">
    <property type="entry name" value="P-loop_NTPase"/>
</dbReference>